<dbReference type="EMBL" id="BSXG01000028">
    <property type="protein sequence ID" value="GME26403.1"/>
    <property type="molecule type" value="Genomic_DNA"/>
</dbReference>
<gene>
    <name evidence="1" type="primary">g8764</name>
    <name evidence="1" type="ORF">NpPPO83_00008764</name>
</gene>
<comment type="caution">
    <text evidence="1">The sequence shown here is derived from an EMBL/GenBank/DDBJ whole genome shotgun (WGS) entry which is preliminary data.</text>
</comment>
<dbReference type="Proteomes" id="UP001165186">
    <property type="component" value="Unassembled WGS sequence"/>
</dbReference>
<reference evidence="1" key="1">
    <citation type="submission" date="2024-09" db="EMBL/GenBank/DDBJ databases">
        <title>Draft Genome Sequences of Neofusicoccum parvum.</title>
        <authorList>
            <person name="Ashida A."/>
            <person name="Camagna M."/>
            <person name="Tanaka A."/>
            <person name="Takemoto D."/>
        </authorList>
    </citation>
    <scope>NUCLEOTIDE SEQUENCE</scope>
    <source>
        <strain evidence="1">PPO83</strain>
    </source>
</reference>
<proteinExistence type="predicted"/>
<keyword evidence="2" id="KW-1185">Reference proteome</keyword>
<sequence length="857" mass="94499">MTTTHRISHLLSSLTLDEKLSLLAGESQWRTATIPRLQVPSLKISDGPSGARGEIFGEGVAAAFLPSGVSLGATWDVNLLKEIGQHLAEECKSKSASVLLAPTMCIHRHPLGGRNFESFSEDPFLTGKLATAHVQGLQSRGVGATPKHFVANDQETKRFKVNAHIPLRALREVYLLPFQMVVRDADPWCMMTAYNKVNGVHCDASKELLINIARDEWKWNGVFMSDWGGTNSTVESINGGLDLEMPGPPAKRSREALEQPLEDGLVDLNRVDQAVSRILQLLQRAGRFENASDEPEYCRDMDDPACSTRELLRRAAASGIVMLKNDDNALPLKLDENISKIAVVGPNAKRVVAGGGGSSYIKAPYWTSVFDSIKSHFDKQQSTQVVFHTGAKVNRYVPTVSPAVVRNPYTGKSGASLDWHLTHNLATDVVAKTHIDDLYFMGFGDVPPEIGRLTEYSFTAHALLTPQTTGTHKISLASIGPAMLYIDDELVLEQSGAFEEKDSLFFGYGSGEAITSRDMVAGRDYQIRIDYHSHDRQLQEDLAALLEPMEDKFQGFRLGFEEFDPSDLPAETARLAQDADAALVVVGRDKEWETESQDIPFFELPGEQVRLIQEVSAVCKRTIVVVQAGTPVLMDPWIDNVQAVLYTWYQGQELGNAAADVICGQTNPSGRLPVTFPRKIQDCPAYSSFPGELSESHYSEGLYVGYRWWDLVGTKPHFPIGFGLSYSTFRLKPETISSTTLLQDTVLKLGVQVENTGGSPMPGRETVIIWFSEQSPRRLVRPVKQICGFAKSSPLKPGETELVEVEVEVHALGMFDPKRGNWIIDAGTKLEILVGTNAEDAVAAWQVEVSEEITWIK</sequence>
<accession>A0ACB5S0R0</accession>
<protein>
    <submittedName>
        <fullName evidence="1">Beta-glucosidase</fullName>
    </submittedName>
</protein>
<evidence type="ECO:0000313" key="1">
    <source>
        <dbReference type="EMBL" id="GME26403.1"/>
    </source>
</evidence>
<name>A0ACB5S0R0_9PEZI</name>
<organism evidence="1 2">
    <name type="scientific">Neofusicoccum parvum</name>
    <dbReference type="NCBI Taxonomy" id="310453"/>
    <lineage>
        <taxon>Eukaryota</taxon>
        <taxon>Fungi</taxon>
        <taxon>Dikarya</taxon>
        <taxon>Ascomycota</taxon>
        <taxon>Pezizomycotina</taxon>
        <taxon>Dothideomycetes</taxon>
        <taxon>Dothideomycetes incertae sedis</taxon>
        <taxon>Botryosphaeriales</taxon>
        <taxon>Botryosphaeriaceae</taxon>
        <taxon>Neofusicoccum</taxon>
    </lineage>
</organism>
<evidence type="ECO:0000313" key="2">
    <source>
        <dbReference type="Proteomes" id="UP001165186"/>
    </source>
</evidence>